<feature type="signal peptide" evidence="1">
    <location>
        <begin position="1"/>
        <end position="19"/>
    </location>
</feature>
<accession>A0AAE0DQ35</accession>
<dbReference type="Proteomes" id="UP001276659">
    <property type="component" value="Unassembled WGS sequence"/>
</dbReference>
<keyword evidence="1" id="KW-0732">Signal</keyword>
<evidence type="ECO:0000313" key="2">
    <source>
        <dbReference type="EMBL" id="KAK3179004.1"/>
    </source>
</evidence>
<gene>
    <name evidence="2" type="ORF">OEA41_001143</name>
</gene>
<organism evidence="2 3">
    <name type="scientific">Lepraria neglecta</name>
    <dbReference type="NCBI Taxonomy" id="209136"/>
    <lineage>
        <taxon>Eukaryota</taxon>
        <taxon>Fungi</taxon>
        <taxon>Dikarya</taxon>
        <taxon>Ascomycota</taxon>
        <taxon>Pezizomycotina</taxon>
        <taxon>Lecanoromycetes</taxon>
        <taxon>OSLEUM clade</taxon>
        <taxon>Lecanoromycetidae</taxon>
        <taxon>Lecanorales</taxon>
        <taxon>Lecanorineae</taxon>
        <taxon>Stereocaulaceae</taxon>
        <taxon>Lepraria</taxon>
    </lineage>
</organism>
<evidence type="ECO:0000256" key="1">
    <source>
        <dbReference type="SAM" id="SignalP"/>
    </source>
</evidence>
<comment type="caution">
    <text evidence="2">The sequence shown here is derived from an EMBL/GenBank/DDBJ whole genome shotgun (WGS) entry which is preliminary data.</text>
</comment>
<reference evidence="2" key="1">
    <citation type="submission" date="2022-11" db="EMBL/GenBank/DDBJ databases">
        <title>Chromosomal genome sequence assembly and mating type (MAT) locus characterization of the leprose asexual lichenized fungus Lepraria neglecta (Nyl.) Erichsen.</title>
        <authorList>
            <person name="Allen J.L."/>
            <person name="Pfeffer B."/>
        </authorList>
    </citation>
    <scope>NUCLEOTIDE SEQUENCE</scope>
    <source>
        <strain evidence="2">Allen 5258</strain>
    </source>
</reference>
<feature type="chain" id="PRO_5042208038" evidence="1">
    <location>
        <begin position="20"/>
        <end position="218"/>
    </location>
</feature>
<protein>
    <submittedName>
        <fullName evidence="2">Uncharacterized protein</fullName>
    </submittedName>
</protein>
<name>A0AAE0DQ35_9LECA</name>
<evidence type="ECO:0000313" key="3">
    <source>
        <dbReference type="Proteomes" id="UP001276659"/>
    </source>
</evidence>
<keyword evidence="3" id="KW-1185">Reference proteome</keyword>
<proteinExistence type="predicted"/>
<dbReference type="AlphaFoldDB" id="A0AAE0DQ35"/>
<dbReference type="EMBL" id="JASNWA010000003">
    <property type="protein sequence ID" value="KAK3179004.1"/>
    <property type="molecule type" value="Genomic_DNA"/>
</dbReference>
<sequence>MKTSVPITTLLCAAPAAAASPATLDKRALPECQVTTISTGNFDLKPALPIGVEPGSDPYNTGVLNYENFQLVKVNLTDSDTVKSTLKPPTSPNALSTIPFNTNVPTFVRSDESVNRFTLDKLSYACAQLQLSVVPLSCKFQLTAKKADRSVVDPQMLTYSPQDFTNADGTVGFKTTQLDQPKFTDLHSVELKLLSGGLLASTINVLFDNVAATACLIG</sequence>